<reference evidence="1 2" key="1">
    <citation type="submission" date="2012-03" db="EMBL/GenBank/DDBJ databases">
        <title>The Genome Sequence of Bartonella tamiae Th239.</title>
        <authorList>
            <consortium name="The Broad Institute Genome Sequencing Platform"/>
            <consortium name="The Broad Institute Genome Sequencing Center for Infectious Disease"/>
            <person name="Feldgarden M."/>
            <person name="Kirby J."/>
            <person name="Kosoy M."/>
            <person name="Birtles R."/>
            <person name="Probert W.S."/>
            <person name="Chiaraviglio L."/>
            <person name="Young S.K."/>
            <person name="Zeng Q."/>
            <person name="Gargeya S."/>
            <person name="Fitzgerald M."/>
            <person name="Haas B."/>
            <person name="Abouelleil A."/>
            <person name="Alvarado L."/>
            <person name="Arachchi H.M."/>
            <person name="Berlin A."/>
            <person name="Chapman S.B."/>
            <person name="Gearin G."/>
            <person name="Goldberg J."/>
            <person name="Griggs A."/>
            <person name="Gujja S."/>
            <person name="Hansen M."/>
            <person name="Heiman D."/>
            <person name="Howarth C."/>
            <person name="Larimer J."/>
            <person name="Lui A."/>
            <person name="MacDonald P.J.P."/>
            <person name="McCowen C."/>
            <person name="Montmayeur A."/>
            <person name="Murphy C."/>
            <person name="Neiman D."/>
            <person name="Pearson M."/>
            <person name="Priest M."/>
            <person name="Roberts A."/>
            <person name="Saif S."/>
            <person name="Shea T."/>
            <person name="Sisk P."/>
            <person name="Stolte C."/>
            <person name="Sykes S."/>
            <person name="Wortman J."/>
            <person name="Nusbaum C."/>
            <person name="Birren B."/>
        </authorList>
    </citation>
    <scope>NUCLEOTIDE SEQUENCE [LARGE SCALE GENOMIC DNA]</scope>
    <source>
        <strain evidence="1 2">Th239</strain>
    </source>
</reference>
<dbReference type="STRING" id="1094558.ME5_01749"/>
<dbReference type="InterPro" id="IPR041164">
    <property type="entry name" value="LDcluster4"/>
</dbReference>
<gene>
    <name evidence="1" type="ORF">ME5_01749</name>
</gene>
<dbReference type="InterPro" id="IPR052341">
    <property type="entry name" value="LOG_family_nucleotidases"/>
</dbReference>
<dbReference type="Proteomes" id="UP000008952">
    <property type="component" value="Unassembled WGS sequence"/>
</dbReference>
<name>J0ZLB4_9HYPH</name>
<dbReference type="Gene3D" id="3.40.50.450">
    <property type="match status" value="1"/>
</dbReference>
<evidence type="ECO:0000313" key="1">
    <source>
        <dbReference type="EMBL" id="EJF89198.1"/>
    </source>
</evidence>
<dbReference type="Pfam" id="PF18306">
    <property type="entry name" value="LDcluster4"/>
    <property type="match status" value="1"/>
</dbReference>
<keyword evidence="2" id="KW-1185">Reference proteome</keyword>
<evidence type="ECO:0000313" key="2">
    <source>
        <dbReference type="Proteomes" id="UP000008952"/>
    </source>
</evidence>
<dbReference type="PANTHER" id="PTHR43393">
    <property type="entry name" value="CYTOKININ RIBOSIDE 5'-MONOPHOSPHATE PHOSPHORIBOHYDROLASE"/>
    <property type="match status" value="1"/>
</dbReference>
<dbReference type="PATRIC" id="fig|1094558.3.peg.1878"/>
<dbReference type="eggNOG" id="COG1611">
    <property type="taxonomic scope" value="Bacteria"/>
</dbReference>
<dbReference type="PANTHER" id="PTHR43393:SF3">
    <property type="entry name" value="LYSINE DECARBOXYLASE-LIKE PROTEIN"/>
    <property type="match status" value="1"/>
</dbReference>
<dbReference type="EMBL" id="AIMB01000008">
    <property type="protein sequence ID" value="EJF89198.1"/>
    <property type="molecule type" value="Genomic_DNA"/>
</dbReference>
<dbReference type="InterPro" id="IPR005268">
    <property type="entry name" value="CHP00725"/>
</dbReference>
<organism evidence="1 2">
    <name type="scientific">Bartonella tamiae Th239</name>
    <dbReference type="NCBI Taxonomy" id="1094558"/>
    <lineage>
        <taxon>Bacteria</taxon>
        <taxon>Pseudomonadati</taxon>
        <taxon>Pseudomonadota</taxon>
        <taxon>Alphaproteobacteria</taxon>
        <taxon>Hyphomicrobiales</taxon>
        <taxon>Bartonellaceae</taxon>
        <taxon>Bartonella</taxon>
    </lineage>
</organism>
<protein>
    <submittedName>
        <fullName evidence="1">TIGR00725 family protein</fullName>
    </submittedName>
</protein>
<dbReference type="GO" id="GO:0005829">
    <property type="term" value="C:cytosol"/>
    <property type="evidence" value="ECO:0007669"/>
    <property type="project" value="TreeGrafter"/>
</dbReference>
<dbReference type="SUPFAM" id="SSF102405">
    <property type="entry name" value="MCP/YpsA-like"/>
    <property type="match status" value="1"/>
</dbReference>
<dbReference type="HOGENOM" id="CLU_107614_1_0_5"/>
<dbReference type="NCBIfam" id="TIGR00725">
    <property type="entry name" value="TIGR00725 family protein"/>
    <property type="match status" value="1"/>
</dbReference>
<proteinExistence type="predicted"/>
<comment type="caution">
    <text evidence="1">The sequence shown here is derived from an EMBL/GenBank/DDBJ whole genome shotgun (WGS) entry which is preliminary data.</text>
</comment>
<dbReference type="RefSeq" id="WP_008040357.1">
    <property type="nucleotide sequence ID" value="NZ_JH725147.1"/>
</dbReference>
<sequence length="211" mass="22511">MDILKWSEETSILIKGNQFFDGHSLKWKELSEVISGKLTNVNPLQALKKLAEGNSLRRVPIAIIGPRDATKLQYKLAEDLGRAYALYGLQLICGGKNGVMEAACKGHLEAGGTPIGLLPDGDFECANPYVSIPIATGIGPARNALIARAALVLVAVGGGVGTISEMALGLQFERKILAMKDAPQLNGVIYVETVEEAILHIANKIFDLSGF</sequence>
<accession>J0ZLB4</accession>
<dbReference type="AlphaFoldDB" id="J0ZLB4"/>
<dbReference type="OrthoDB" id="9794039at2"/>